<accession>A0A495MLL9</accession>
<dbReference type="RefSeq" id="WP_121376138.1">
    <property type="nucleotide sequence ID" value="NZ_RBLC01000001.1"/>
</dbReference>
<dbReference type="CDD" id="cd00038">
    <property type="entry name" value="CAP_ED"/>
    <property type="match status" value="1"/>
</dbReference>
<comment type="caution">
    <text evidence="2">The sequence shown here is derived from an EMBL/GenBank/DDBJ whole genome shotgun (WGS) entry which is preliminary data.</text>
</comment>
<evidence type="ECO:0000313" key="3">
    <source>
        <dbReference type="Proteomes" id="UP000277579"/>
    </source>
</evidence>
<protein>
    <submittedName>
        <fullName evidence="2">CRP-like cAMP-binding protein</fullName>
    </submittedName>
</protein>
<dbReference type="OrthoDB" id="792939at2"/>
<dbReference type="SUPFAM" id="SSF51206">
    <property type="entry name" value="cAMP-binding domain-like"/>
    <property type="match status" value="1"/>
</dbReference>
<dbReference type="InterPro" id="IPR014710">
    <property type="entry name" value="RmlC-like_jellyroll"/>
</dbReference>
<dbReference type="InterPro" id="IPR018490">
    <property type="entry name" value="cNMP-bd_dom_sf"/>
</dbReference>
<dbReference type="Gene3D" id="2.60.120.10">
    <property type="entry name" value="Jelly Rolls"/>
    <property type="match status" value="1"/>
</dbReference>
<dbReference type="Pfam" id="PF00027">
    <property type="entry name" value="cNMP_binding"/>
    <property type="match status" value="1"/>
</dbReference>
<dbReference type="EMBL" id="RBLC01000001">
    <property type="protein sequence ID" value="RKS26851.1"/>
    <property type="molecule type" value="Genomic_DNA"/>
</dbReference>
<proteinExistence type="predicted"/>
<evidence type="ECO:0000259" key="1">
    <source>
        <dbReference type="PROSITE" id="PS50042"/>
    </source>
</evidence>
<keyword evidence="3" id="KW-1185">Reference proteome</keyword>
<feature type="domain" description="Cyclic nucleotide-binding" evidence="1">
    <location>
        <begin position="21"/>
        <end position="111"/>
    </location>
</feature>
<name>A0A495MLL9_9FLAO</name>
<reference evidence="2 3" key="1">
    <citation type="submission" date="2018-10" db="EMBL/GenBank/DDBJ databases">
        <title>Genomic Encyclopedia of Archaeal and Bacterial Type Strains, Phase II (KMG-II): from individual species to whole genera.</title>
        <authorList>
            <person name="Goeker M."/>
        </authorList>
    </citation>
    <scope>NUCLEOTIDE SEQUENCE [LARGE SCALE GENOMIC DNA]</scope>
    <source>
        <strain evidence="2 3">DSM 29537</strain>
    </source>
</reference>
<dbReference type="PROSITE" id="PS50042">
    <property type="entry name" value="CNMP_BINDING_3"/>
    <property type="match status" value="1"/>
</dbReference>
<sequence length="184" mass="21341">MENQEDAIKSVAIVNKIAIGSLFEKTITVERNQLVKTGGSTDTNIYFVQDGSLRIFVTDGEEERVIRFGYQNNIIVALDSFLTEKPSDFYIQAIKKTTLKVISKKTFMDFISKEPENLTLWAEILEDLVLQQIEREKDLLTHSPKERYERVLKRSPQLFQEIPNKHIANYLRMTPETLSRLKKS</sequence>
<dbReference type="AlphaFoldDB" id="A0A495MLL9"/>
<organism evidence="2 3">
    <name type="scientific">Flavobacterium endophyticum</name>
    <dbReference type="NCBI Taxonomy" id="1540163"/>
    <lineage>
        <taxon>Bacteria</taxon>
        <taxon>Pseudomonadati</taxon>
        <taxon>Bacteroidota</taxon>
        <taxon>Flavobacteriia</taxon>
        <taxon>Flavobacteriales</taxon>
        <taxon>Flavobacteriaceae</taxon>
        <taxon>Flavobacterium</taxon>
    </lineage>
</organism>
<gene>
    <name evidence="2" type="ORF">CLV94_1921</name>
</gene>
<evidence type="ECO:0000313" key="2">
    <source>
        <dbReference type="EMBL" id="RKS26851.1"/>
    </source>
</evidence>
<dbReference type="Proteomes" id="UP000277579">
    <property type="component" value="Unassembled WGS sequence"/>
</dbReference>
<dbReference type="InterPro" id="IPR000595">
    <property type="entry name" value="cNMP-bd_dom"/>
</dbReference>